<feature type="region of interest" description="Disordered" evidence="2">
    <location>
        <begin position="868"/>
        <end position="887"/>
    </location>
</feature>
<feature type="compositionally biased region" description="Basic and acidic residues" evidence="2">
    <location>
        <begin position="938"/>
        <end position="960"/>
    </location>
</feature>
<feature type="compositionally biased region" description="Basic residues" evidence="2">
    <location>
        <begin position="204"/>
        <end position="213"/>
    </location>
</feature>
<feature type="region of interest" description="Disordered" evidence="2">
    <location>
        <begin position="238"/>
        <end position="262"/>
    </location>
</feature>
<feature type="compositionally biased region" description="Low complexity" evidence="2">
    <location>
        <begin position="1553"/>
        <end position="1566"/>
    </location>
</feature>
<feature type="compositionally biased region" description="Low complexity" evidence="2">
    <location>
        <begin position="252"/>
        <end position="262"/>
    </location>
</feature>
<dbReference type="OMA" id="ATSHEQN"/>
<feature type="compositionally biased region" description="Basic and acidic residues" evidence="2">
    <location>
        <begin position="1522"/>
        <end position="1545"/>
    </location>
</feature>
<evidence type="ECO:0000256" key="1">
    <source>
        <dbReference type="SAM" id="Coils"/>
    </source>
</evidence>
<feature type="region of interest" description="Disordered" evidence="2">
    <location>
        <begin position="64"/>
        <end position="139"/>
    </location>
</feature>
<keyword evidence="1" id="KW-0175">Coiled coil</keyword>
<feature type="compositionally biased region" description="Low complexity" evidence="2">
    <location>
        <begin position="1586"/>
        <end position="1602"/>
    </location>
</feature>
<feature type="region of interest" description="Disordered" evidence="2">
    <location>
        <begin position="470"/>
        <end position="499"/>
    </location>
</feature>
<feature type="region of interest" description="Disordered" evidence="2">
    <location>
        <begin position="1444"/>
        <end position="1472"/>
    </location>
</feature>
<sequence length="1702" mass="186629">MSGGLMSCVRENSPPLDMDVNVSGPLSLPEPNINNSDLMGSVHSSSHHNIMTSTPLAAQPSSSLQAESVGGGAGAGFTPTATPPNTEQTKRRRFHPLRNLRRIFRRRTITTATAAAGDNTPTSTLTGTTASSNSEKNLRSATLSSITSVASASSPSSPLTHQQLQDAYLTQSLPKSKSAYSSLLGGGKKHQSHDYNLNAETKTKSKHKHKNQQKHQQQSKELDYQYQQQPEAEDMFGTTTQTSTSYHHHVHSSSATSSSMATTNAAATKSSLLSQRQSMGVAVFPGAINRSFFTERQKLRSVGDSSQDLDSGSGNDSGTGGGHNSSAAERVKNSGGSASGGEMSDSQRSLSEGRLVDSDYSRDGLSQSHDSVFSESATASSLSIVLKAELADVLRKRRNRPDASDEDLGLPRSPASPQRRAVNSQQHANTGASASASNKSIMGEKHSEVSSLSLLSMNSNEGDDLMLNSTTITNNSSTTTTTEVVQERSTANRYSRSSTMSSISMSSDILRHRDSSFNDTKDEVDLFSSDWQRLSHSAAKHKMAIRPTKKKGGPSRQHRRTLETSIPEANEDLNKFVNKQILDVKDLDTKAKTRSLPPGVNAAKLMDETTTPHTASKESSITKTTKISNSSSTQSTNSSNISTTTTTSTTNIFGLRNLTAKASAMFESKDSQQTEEITKKSEVSKKTEIVDKTSQPMETTETGFLRRLMHRNSKRSIAKANAEEGDQDELDKKQNEPKKIQMSVTNNTVTSSNLVEKTTSEFVTYESTVEEKRKEIKREIYQEGKIMGLTSVTNNFALTAKDERRVEDKSPSKPKSGPAARQRYLPQNISNEDLVKISEEKSVSKESILSKSLTNETFQSTSLIREITKQQSSMNTSPTKNDHHFEKKPKIVGLSAFQQKVSRSNDSFARSSSNTSMVSLDKSDDELTSNKRLQTYEQKQRKSVEKSRSFRAYGEQKEDISSTTVHNNMPSLPDLSLNLRVPYYKDFIVNDKEYSSPSPPELLDEKHTSLGFEINDNKLVKPERENRKSFSNYDKNIIMTTSSTCLGASKTTPTKLLTPAAVVAPFNNSSTNSCNKNISEIENNIDLIVKSPFVSVIRKSINLTEDQADEVTKVTVPATFAAEKVRPSVLSLKKEKSLSEENMLSSPSTASVILRDKPAVKTNTQYTSSMETQTREIERKSAPAVNNKTTNGFRCNSTRRSSSVMESSEIKQRSTVPEFMKIQLNRVDPTRTSKSHVVLAKNVKETPVVVSRESSPEKNVNSSSMDDLSFRRLSSESVDINERSSPETEKRFSGLYHEAINKQAKLCIGLPPKSPIKKTPTTPTTPPTPTINERDASREHFKMPVETLENNNNNNNNTAGSNTNSLSLQERRRLFMNEERNKMERKMDEIRFERKKSLSEEVSKKSSTLKCDGEQKEVINKDLSPVDSSVILRKKSFASSVHSLNGNSVNGGTNSSSSSSSSNSSNKDDATPELMKVFARRSLKIKDEDLDKMLNTNNANSNVSAPQTLKKFNSPCSNPSVDSDKENQSASDEKLDKLPKLEAKTHTGQSTLNGTVGNTNNNNNRNSLADFRLGGCKLAHSALSMNNNNSSNNNNNNSAASNGDSTTLANNKSFLPPIKIAGGFRAMSIERNNNHNNVLSPTKAATTLERSTIKLGDLSSSSSTDGPLNINKTIERSATMGEFKGIHQRRAEWEQRAKEALK</sequence>
<keyword evidence="5" id="KW-1185">Reference proteome</keyword>
<feature type="compositionally biased region" description="Basic residues" evidence="2">
    <location>
        <begin position="90"/>
        <end position="108"/>
    </location>
</feature>
<feature type="coiled-coil region" evidence="1">
    <location>
        <begin position="1366"/>
        <end position="1396"/>
    </location>
</feature>
<feature type="region of interest" description="Disordered" evidence="2">
    <location>
        <begin position="800"/>
        <end position="827"/>
    </location>
</feature>
<feature type="region of interest" description="Disordered" evidence="2">
    <location>
        <begin position="201"/>
        <end position="223"/>
    </location>
</feature>
<feature type="compositionally biased region" description="Polar residues" evidence="2">
    <location>
        <begin position="1496"/>
        <end position="1521"/>
    </location>
</feature>
<organism evidence="4 5">
    <name type="scientific">Lucilia cuprina</name>
    <name type="common">Green bottle fly</name>
    <name type="synonym">Australian sheep blowfly</name>
    <dbReference type="NCBI Taxonomy" id="7375"/>
    <lineage>
        <taxon>Eukaryota</taxon>
        <taxon>Metazoa</taxon>
        <taxon>Ecdysozoa</taxon>
        <taxon>Arthropoda</taxon>
        <taxon>Hexapoda</taxon>
        <taxon>Insecta</taxon>
        <taxon>Pterygota</taxon>
        <taxon>Neoptera</taxon>
        <taxon>Endopterygota</taxon>
        <taxon>Diptera</taxon>
        <taxon>Brachycera</taxon>
        <taxon>Muscomorpha</taxon>
        <taxon>Oestroidea</taxon>
        <taxon>Calliphoridae</taxon>
        <taxon>Luciliinae</taxon>
        <taxon>Lucilia</taxon>
    </lineage>
</organism>
<feature type="region of interest" description="Disordered" evidence="2">
    <location>
        <begin position="904"/>
        <end position="966"/>
    </location>
</feature>
<feature type="compositionally biased region" description="Low complexity" evidence="2">
    <location>
        <begin position="302"/>
        <end position="314"/>
    </location>
</feature>
<dbReference type="OrthoDB" id="6621371at2759"/>
<feature type="region of interest" description="Disordered" evidence="2">
    <location>
        <begin position="719"/>
        <end position="738"/>
    </location>
</feature>
<feature type="region of interest" description="Disordered" evidence="2">
    <location>
        <begin position="1585"/>
        <end position="1608"/>
    </location>
</feature>
<feature type="compositionally biased region" description="Polar residues" evidence="2">
    <location>
        <begin position="868"/>
        <end position="879"/>
    </location>
</feature>
<proteinExistence type="predicted"/>
<feature type="region of interest" description="Disordered" evidence="2">
    <location>
        <begin position="1186"/>
        <end position="1212"/>
    </location>
</feature>
<dbReference type="InterPro" id="IPR031764">
    <property type="entry name" value="DUF4739"/>
</dbReference>
<feature type="compositionally biased region" description="Low complexity" evidence="2">
    <location>
        <begin position="470"/>
        <end position="482"/>
    </location>
</feature>
<feature type="compositionally biased region" description="Low complexity" evidence="2">
    <location>
        <begin position="904"/>
        <end position="916"/>
    </location>
</feature>
<feature type="compositionally biased region" description="Polar residues" evidence="2">
    <location>
        <begin position="483"/>
        <end position="494"/>
    </location>
</feature>
<dbReference type="EMBL" id="JRES01000002">
    <property type="protein sequence ID" value="KNC34997.1"/>
    <property type="molecule type" value="Genomic_DNA"/>
</dbReference>
<feature type="region of interest" description="Disordered" evidence="2">
    <location>
        <begin position="1311"/>
        <end position="1333"/>
    </location>
</feature>
<comment type="caution">
    <text evidence="4">The sequence shown here is derived from an EMBL/GenBank/DDBJ whole genome shotgun (WGS) entry which is preliminary data.</text>
</comment>
<feature type="compositionally biased region" description="Polar residues" evidence="2">
    <location>
        <begin position="421"/>
        <end position="440"/>
    </location>
</feature>
<feature type="region of interest" description="Disordered" evidence="2">
    <location>
        <begin position="604"/>
        <end position="646"/>
    </location>
</feature>
<dbReference type="Proteomes" id="UP000037069">
    <property type="component" value="Unassembled WGS sequence"/>
</dbReference>
<evidence type="ECO:0000313" key="5">
    <source>
        <dbReference type="Proteomes" id="UP000037069"/>
    </source>
</evidence>
<feature type="compositionally biased region" description="Low complexity" evidence="2">
    <location>
        <begin position="617"/>
        <end position="646"/>
    </location>
</feature>
<evidence type="ECO:0000313" key="4">
    <source>
        <dbReference type="EMBL" id="KNC34997.1"/>
    </source>
</evidence>
<evidence type="ECO:0000259" key="3">
    <source>
        <dbReference type="Pfam" id="PF15893"/>
    </source>
</evidence>
<accession>A0A0L0CS24</accession>
<feature type="region of interest" description="Disordered" evidence="2">
    <location>
        <begin position="1496"/>
        <end position="1566"/>
    </location>
</feature>
<protein>
    <recommendedName>
        <fullName evidence="3">DUF4739 domain-containing protein</fullName>
    </recommendedName>
</protein>
<evidence type="ECO:0000256" key="2">
    <source>
        <dbReference type="SAM" id="MobiDB-lite"/>
    </source>
</evidence>
<reference evidence="4 5" key="1">
    <citation type="journal article" date="2015" name="Nat. Commun.">
        <title>Lucilia cuprina genome unlocks parasitic fly biology to underpin future interventions.</title>
        <authorList>
            <person name="Anstead C.A."/>
            <person name="Korhonen P.K."/>
            <person name="Young N.D."/>
            <person name="Hall R.S."/>
            <person name="Jex A.R."/>
            <person name="Murali S.C."/>
            <person name="Hughes D.S."/>
            <person name="Lee S.F."/>
            <person name="Perry T."/>
            <person name="Stroehlein A.J."/>
            <person name="Ansell B.R."/>
            <person name="Breugelmans B."/>
            <person name="Hofmann A."/>
            <person name="Qu J."/>
            <person name="Dugan S."/>
            <person name="Lee S.L."/>
            <person name="Chao H."/>
            <person name="Dinh H."/>
            <person name="Han Y."/>
            <person name="Doddapaneni H.V."/>
            <person name="Worley K.C."/>
            <person name="Muzny D.M."/>
            <person name="Ioannidis P."/>
            <person name="Waterhouse R.M."/>
            <person name="Zdobnov E.M."/>
            <person name="James P.J."/>
            <person name="Bagnall N.H."/>
            <person name="Kotze A.C."/>
            <person name="Gibbs R.A."/>
            <person name="Richards S."/>
            <person name="Batterham P."/>
            <person name="Gasser R.B."/>
        </authorList>
    </citation>
    <scope>NUCLEOTIDE SEQUENCE [LARGE SCALE GENOMIC DNA]</scope>
    <source>
        <strain evidence="4 5">LS</strain>
        <tissue evidence="4">Full body</tissue>
    </source>
</reference>
<feature type="non-terminal residue" evidence="4">
    <location>
        <position position="1702"/>
    </location>
</feature>
<feature type="compositionally biased region" description="Polar residues" evidence="2">
    <location>
        <begin position="1186"/>
        <end position="1196"/>
    </location>
</feature>
<feature type="compositionally biased region" description="Low complexity" evidence="2">
    <location>
        <begin position="1198"/>
        <end position="1207"/>
    </location>
</feature>
<feature type="domain" description="DUF4739" evidence="3">
    <location>
        <begin position="848"/>
        <end position="1108"/>
    </location>
</feature>
<feature type="compositionally biased region" description="Low complexity" evidence="2">
    <location>
        <begin position="1444"/>
        <end position="1465"/>
    </location>
</feature>
<feature type="region of interest" description="Disordered" evidence="2">
    <location>
        <begin position="397"/>
        <end position="447"/>
    </location>
</feature>
<feature type="compositionally biased region" description="Low complexity" evidence="2">
    <location>
        <begin position="109"/>
        <end position="139"/>
    </location>
</feature>
<dbReference type="Pfam" id="PF15893">
    <property type="entry name" value="DUF4739"/>
    <property type="match status" value="1"/>
</dbReference>
<feature type="region of interest" description="Disordered" evidence="2">
    <location>
        <begin position="299"/>
        <end position="353"/>
    </location>
</feature>
<feature type="compositionally biased region" description="Basic and acidic residues" evidence="2">
    <location>
        <begin position="800"/>
        <end position="811"/>
    </location>
</feature>
<name>A0A0L0CS24_LUCCU</name>
<gene>
    <name evidence="4" type="ORF">FF38_02594</name>
</gene>